<keyword evidence="1" id="KW-0732">Signal</keyword>
<feature type="signal peptide" evidence="1">
    <location>
        <begin position="1"/>
        <end position="21"/>
    </location>
</feature>
<dbReference type="NCBIfam" id="TIGR02595">
    <property type="entry name" value="PEP_CTERM"/>
    <property type="match status" value="1"/>
</dbReference>
<evidence type="ECO:0000313" key="3">
    <source>
        <dbReference type="EMBL" id="MVW60598.1"/>
    </source>
</evidence>
<evidence type="ECO:0000313" key="4">
    <source>
        <dbReference type="Proteomes" id="UP000443353"/>
    </source>
</evidence>
<dbReference type="Proteomes" id="UP000443353">
    <property type="component" value="Unassembled WGS sequence"/>
</dbReference>
<dbReference type="RefSeq" id="WP_160408673.1">
    <property type="nucleotide sequence ID" value="NZ_WSES01000003.1"/>
</dbReference>
<reference evidence="3 4" key="1">
    <citation type="submission" date="2019-12" db="EMBL/GenBank/DDBJ databases">
        <authorList>
            <person name="Li C."/>
            <person name="Zhao J."/>
        </authorList>
    </citation>
    <scope>NUCLEOTIDE SEQUENCE [LARGE SCALE GENOMIC DNA]</scope>
    <source>
        <strain evidence="3 4">NEAU-DD11</strain>
    </source>
</reference>
<dbReference type="InterPro" id="IPR013424">
    <property type="entry name" value="Ice-binding_C"/>
</dbReference>
<dbReference type="EMBL" id="WSES01000003">
    <property type="protein sequence ID" value="MVW60598.1"/>
    <property type="molecule type" value="Genomic_DNA"/>
</dbReference>
<dbReference type="AlphaFoldDB" id="A0A7X3FZ53"/>
<name>A0A7X3FZ53_9BURK</name>
<organism evidence="3 4">
    <name type="scientific">Massilia cellulosiltytica</name>
    <dbReference type="NCBI Taxonomy" id="2683234"/>
    <lineage>
        <taxon>Bacteria</taxon>
        <taxon>Pseudomonadati</taxon>
        <taxon>Pseudomonadota</taxon>
        <taxon>Betaproteobacteria</taxon>
        <taxon>Burkholderiales</taxon>
        <taxon>Oxalobacteraceae</taxon>
        <taxon>Telluria group</taxon>
        <taxon>Massilia</taxon>
    </lineage>
</organism>
<feature type="domain" description="Ice-binding protein C-terminal" evidence="2">
    <location>
        <begin position="203"/>
        <end position="224"/>
    </location>
</feature>
<evidence type="ECO:0000259" key="2">
    <source>
        <dbReference type="Pfam" id="PF07589"/>
    </source>
</evidence>
<keyword evidence="4" id="KW-1185">Reference proteome</keyword>
<evidence type="ECO:0000256" key="1">
    <source>
        <dbReference type="SAM" id="SignalP"/>
    </source>
</evidence>
<protein>
    <submittedName>
        <fullName evidence="3">PEP-CTERM sorting domain-containing protein</fullName>
    </submittedName>
</protein>
<accession>A0A7X3FZ53</accession>
<dbReference type="Pfam" id="PF07589">
    <property type="entry name" value="PEP-CTERM"/>
    <property type="match status" value="1"/>
</dbReference>
<gene>
    <name evidence="3" type="ORF">GPY61_11730</name>
</gene>
<sequence>MFVAINRSCVLLLAVPIVALAKPVAVTTHSAGTIVLNSVSLGQASSVMNVLGLNPLTTTGPVPYELTLHSGFDTDTMIRPDDFWAHDYGGNVVIDYHIGTQVYHYAGPANSTANLYAQSANVEEYGHRVWFDTPNYSLGFYHSLLGPAGSMGIDNPLAPLDADERDGVSGSAGVHFSPYAPDAPSDLGMSGGGPTISVHVAVVPEPATFVLFMSGLLTLGLVRRIGGVVPAMYPRRHRGLP</sequence>
<comment type="caution">
    <text evidence="3">The sequence shown here is derived from an EMBL/GenBank/DDBJ whole genome shotgun (WGS) entry which is preliminary data.</text>
</comment>
<feature type="chain" id="PRO_5030845580" evidence="1">
    <location>
        <begin position="22"/>
        <end position="241"/>
    </location>
</feature>
<proteinExistence type="predicted"/>